<dbReference type="eggNOG" id="ENOG502RXTA">
    <property type="taxonomic scope" value="Eukaryota"/>
</dbReference>
<dbReference type="PANTHER" id="PTHR43662">
    <property type="match status" value="1"/>
</dbReference>
<feature type="domain" description="DUF1996" evidence="1">
    <location>
        <begin position="4"/>
        <end position="218"/>
    </location>
</feature>
<dbReference type="GeneID" id="19327708"/>
<dbReference type="AlphaFoldDB" id="R8BEK1"/>
<dbReference type="OrthoDB" id="74764at2759"/>
<name>R8BEK1_PHAM7</name>
<evidence type="ECO:0000313" key="2">
    <source>
        <dbReference type="EMBL" id="EON97715.1"/>
    </source>
</evidence>
<sequence length="273" mass="30867">MPAESTCTTCTFSEDFSNYWTAVLFFKARNGTYKRVPQRPNAGFEGAVGGMTVYYMQDGLADYEQKDKVTAFKQGFRMLVGDPLFRTKDESKTYRQLTYTCLQDIGTRYPETKNFPTSPCPAGIMANVRFPTCWDGKNLDSPDHRSHMSYPESGTFESLGPCPASHPVRTPQVMYETIWDTRQFNDKNEWPEDGSQPFVWSFGDQTGYGTHGDYVFGWKGDALQRAMDSECYVNCPTLKTQSIETGNQCSQKAIVDEDIDSWLTEVPGMATPM</sequence>
<reference evidence="3" key="1">
    <citation type="journal article" date="2013" name="Genome Announc.">
        <title>Draft genome sequence of the ascomycete Phaeoacremonium aleophilum strain UCR-PA7, a causal agent of the esca disease complex in grapevines.</title>
        <authorList>
            <person name="Blanco-Ulate B."/>
            <person name="Rolshausen P."/>
            <person name="Cantu D."/>
        </authorList>
    </citation>
    <scope>NUCLEOTIDE SEQUENCE [LARGE SCALE GENOMIC DNA]</scope>
    <source>
        <strain evidence="3">UCR-PA7</strain>
    </source>
</reference>
<evidence type="ECO:0000259" key="1">
    <source>
        <dbReference type="Pfam" id="PF09362"/>
    </source>
</evidence>
<dbReference type="Pfam" id="PF09362">
    <property type="entry name" value="DUF1996"/>
    <property type="match status" value="1"/>
</dbReference>
<gene>
    <name evidence="2" type="ORF">UCRPA7_6994</name>
</gene>
<dbReference type="RefSeq" id="XP_007917720.1">
    <property type="nucleotide sequence ID" value="XM_007919529.1"/>
</dbReference>
<proteinExistence type="predicted"/>
<protein>
    <recommendedName>
        <fullName evidence="1">DUF1996 domain-containing protein</fullName>
    </recommendedName>
</protein>
<dbReference type="Proteomes" id="UP000014074">
    <property type="component" value="Unassembled WGS sequence"/>
</dbReference>
<evidence type="ECO:0000313" key="3">
    <source>
        <dbReference type="Proteomes" id="UP000014074"/>
    </source>
</evidence>
<dbReference type="KEGG" id="tmn:UCRPA7_6994"/>
<dbReference type="EMBL" id="KB933264">
    <property type="protein sequence ID" value="EON97715.1"/>
    <property type="molecule type" value="Genomic_DNA"/>
</dbReference>
<accession>R8BEK1</accession>
<dbReference type="PANTHER" id="PTHR43662:SF13">
    <property type="entry name" value="DUF1996 DOMAIN-CONTAINING PROTEIN"/>
    <property type="match status" value="1"/>
</dbReference>
<dbReference type="HOGENOM" id="CLU_014722_0_2_1"/>
<dbReference type="InterPro" id="IPR018535">
    <property type="entry name" value="DUF1996"/>
</dbReference>
<keyword evidence="3" id="KW-1185">Reference proteome</keyword>
<organism evidence="2 3">
    <name type="scientific">Phaeoacremonium minimum (strain UCR-PA7)</name>
    <name type="common">Esca disease fungus</name>
    <name type="synonym">Togninia minima</name>
    <dbReference type="NCBI Taxonomy" id="1286976"/>
    <lineage>
        <taxon>Eukaryota</taxon>
        <taxon>Fungi</taxon>
        <taxon>Dikarya</taxon>
        <taxon>Ascomycota</taxon>
        <taxon>Pezizomycotina</taxon>
        <taxon>Sordariomycetes</taxon>
        <taxon>Sordariomycetidae</taxon>
        <taxon>Togniniales</taxon>
        <taxon>Togniniaceae</taxon>
        <taxon>Phaeoacremonium</taxon>
    </lineage>
</organism>